<keyword evidence="1" id="KW-0812">Transmembrane</keyword>
<reference evidence="3" key="1">
    <citation type="submission" date="2017-06" db="EMBL/GenBank/DDBJ databases">
        <title>Genome analysis of Fimbriiglobus ruber SP5, the first member of the order Planctomycetales with confirmed chitinolytic capability.</title>
        <authorList>
            <person name="Ravin N.V."/>
            <person name="Rakitin A.L."/>
            <person name="Ivanova A.A."/>
            <person name="Beletsky A.V."/>
            <person name="Kulichevskaya I.S."/>
            <person name="Mardanov A.V."/>
            <person name="Dedysh S.N."/>
        </authorList>
    </citation>
    <scope>NUCLEOTIDE SEQUENCE [LARGE SCALE GENOMIC DNA]</scope>
    <source>
        <strain evidence="3">SP5</strain>
    </source>
</reference>
<dbReference type="Proteomes" id="UP000214646">
    <property type="component" value="Unassembled WGS sequence"/>
</dbReference>
<sequence>MWHELAHVVHGAHAESERGNHTLAGIAYIGAGFFLAPILIGIPLMIYGFYKLMK</sequence>
<organism evidence="2 3">
    <name type="scientific">Fimbriiglobus ruber</name>
    <dbReference type="NCBI Taxonomy" id="1908690"/>
    <lineage>
        <taxon>Bacteria</taxon>
        <taxon>Pseudomonadati</taxon>
        <taxon>Planctomycetota</taxon>
        <taxon>Planctomycetia</taxon>
        <taxon>Gemmatales</taxon>
        <taxon>Gemmataceae</taxon>
        <taxon>Fimbriiglobus</taxon>
    </lineage>
</organism>
<comment type="caution">
    <text evidence="2">The sequence shown here is derived from an EMBL/GenBank/DDBJ whole genome shotgun (WGS) entry which is preliminary data.</text>
</comment>
<gene>
    <name evidence="2" type="ORF">FRUB_06319</name>
</gene>
<keyword evidence="3" id="KW-1185">Reference proteome</keyword>
<protein>
    <submittedName>
        <fullName evidence="2">Uncharacterized protein</fullName>
    </submittedName>
</protein>
<proteinExistence type="predicted"/>
<evidence type="ECO:0000313" key="2">
    <source>
        <dbReference type="EMBL" id="OWK38943.1"/>
    </source>
</evidence>
<accession>A0A225DD86</accession>
<feature type="transmembrane region" description="Helical" evidence="1">
    <location>
        <begin position="26"/>
        <end position="50"/>
    </location>
</feature>
<dbReference type="RefSeq" id="WP_161967718.1">
    <property type="nucleotide sequence ID" value="NZ_NIDE01000012.1"/>
</dbReference>
<keyword evidence="1" id="KW-0472">Membrane</keyword>
<dbReference type="AlphaFoldDB" id="A0A225DD86"/>
<keyword evidence="1" id="KW-1133">Transmembrane helix</keyword>
<name>A0A225DD86_9BACT</name>
<evidence type="ECO:0000256" key="1">
    <source>
        <dbReference type="SAM" id="Phobius"/>
    </source>
</evidence>
<dbReference type="EMBL" id="NIDE01000012">
    <property type="protein sequence ID" value="OWK38943.1"/>
    <property type="molecule type" value="Genomic_DNA"/>
</dbReference>
<evidence type="ECO:0000313" key="3">
    <source>
        <dbReference type="Proteomes" id="UP000214646"/>
    </source>
</evidence>